<dbReference type="OrthoDB" id="26866at10239"/>
<accession>A0A0K0NLB2</accession>
<organism evidence="1 2">
    <name type="scientific">Gordonia phage GMA6</name>
    <dbReference type="NCBI Taxonomy" id="1647285"/>
    <lineage>
        <taxon>Viruses</taxon>
        <taxon>Duplodnaviria</taxon>
        <taxon>Heunggongvirae</taxon>
        <taxon>Uroviricota</taxon>
        <taxon>Caudoviricetes</taxon>
        <taxon>Bendigovirus</taxon>
        <taxon>Bendigovirus GMA6</taxon>
    </lineage>
</organism>
<sequence length="96" mass="10557">MTMEHLQCLGDGGHHWEPQVPGERNTCRNCGYKGLVFEKEQDTMTNKVGKYKVEVHNDTVTLDIDGTVYSMSPGQASRLTGLLMKAGLSAAMNVDL</sequence>
<evidence type="ECO:0000313" key="1">
    <source>
        <dbReference type="EMBL" id="AKL88394.1"/>
    </source>
</evidence>
<dbReference type="GeneID" id="28801163"/>
<dbReference type="Proteomes" id="UP000203886">
    <property type="component" value="Segment"/>
</dbReference>
<name>A0A0K0NLB2_9CAUD</name>
<keyword evidence="2" id="KW-1185">Reference proteome</keyword>
<gene>
    <name evidence="1" type="ORF">GMA6_113</name>
</gene>
<dbReference type="EMBL" id="KR063280">
    <property type="protein sequence ID" value="AKL88394.1"/>
    <property type="molecule type" value="Genomic_DNA"/>
</dbReference>
<proteinExistence type="predicted"/>
<reference evidence="1 2" key="1">
    <citation type="journal article" date="2015" name="PLoS ONE">
        <title>Lysis to Kill: Evaluation of the Lytic Abilities, and Genomics of Nine Bacteriophages Infective for Gordonia spp. and Their Potential Use in Activated Sludge Foam Biocontrol.</title>
        <authorList>
            <person name="Dyson Z.A."/>
            <person name="Tucci J."/>
            <person name="Seviour R.J."/>
            <person name="Petrovski S."/>
        </authorList>
    </citation>
    <scope>NUCLEOTIDE SEQUENCE [LARGE SCALE GENOMIC DNA]</scope>
</reference>
<evidence type="ECO:0000313" key="2">
    <source>
        <dbReference type="Proteomes" id="UP000203886"/>
    </source>
</evidence>
<dbReference type="KEGG" id="vg:28801163"/>
<protein>
    <submittedName>
        <fullName evidence="1">Uncharacterized protein</fullName>
    </submittedName>
</protein>
<dbReference type="RefSeq" id="YP_009273595.1">
    <property type="nucleotide sequence ID" value="NC_030906.1"/>
</dbReference>